<name>A0A931GZM0_9BACT</name>
<dbReference type="EMBL" id="JADWYR010000002">
    <property type="protein sequence ID" value="MBG9378228.1"/>
    <property type="molecule type" value="Genomic_DNA"/>
</dbReference>
<evidence type="ECO:0000313" key="1">
    <source>
        <dbReference type="EMBL" id="MBG9378228.1"/>
    </source>
</evidence>
<accession>A0A931GZM0</accession>
<sequence length="98" mass="11149">MYNSEYDLKFEMNLSLADVSSQVNIQPLDNGAYELEIESDIHFNKETIESSKFLQAGVVYNNTKVYINDLDDLYPEIVRAVSIAMSLGLINYPHPQSN</sequence>
<keyword evidence="2" id="KW-1185">Reference proteome</keyword>
<dbReference type="Proteomes" id="UP000628448">
    <property type="component" value="Unassembled WGS sequence"/>
</dbReference>
<evidence type="ECO:0000313" key="2">
    <source>
        <dbReference type="Proteomes" id="UP000628448"/>
    </source>
</evidence>
<organism evidence="1 2">
    <name type="scientific">Panacibacter microcysteis</name>
    <dbReference type="NCBI Taxonomy" id="2793269"/>
    <lineage>
        <taxon>Bacteria</taxon>
        <taxon>Pseudomonadati</taxon>
        <taxon>Bacteroidota</taxon>
        <taxon>Chitinophagia</taxon>
        <taxon>Chitinophagales</taxon>
        <taxon>Chitinophagaceae</taxon>
        <taxon>Panacibacter</taxon>
    </lineage>
</organism>
<proteinExistence type="predicted"/>
<dbReference type="AlphaFoldDB" id="A0A931GZM0"/>
<protein>
    <submittedName>
        <fullName evidence="1">Uncharacterized protein</fullName>
    </submittedName>
</protein>
<gene>
    <name evidence="1" type="ORF">I5907_18460</name>
</gene>
<reference evidence="1" key="1">
    <citation type="submission" date="2020-11" db="EMBL/GenBank/DDBJ databases">
        <title>Bacterial whole genome sequence for Panacibacter sp. DH6.</title>
        <authorList>
            <person name="Le V."/>
            <person name="Ko S."/>
            <person name="Ahn C.-Y."/>
            <person name="Oh H.-M."/>
        </authorList>
    </citation>
    <scope>NUCLEOTIDE SEQUENCE</scope>
    <source>
        <strain evidence="1">DH6</strain>
    </source>
</reference>
<comment type="caution">
    <text evidence="1">The sequence shown here is derived from an EMBL/GenBank/DDBJ whole genome shotgun (WGS) entry which is preliminary data.</text>
</comment>
<dbReference type="RefSeq" id="WP_196992271.1">
    <property type="nucleotide sequence ID" value="NZ_JADWYR010000002.1"/>
</dbReference>